<evidence type="ECO:0000256" key="3">
    <source>
        <dbReference type="ARBA" id="ARBA00022837"/>
    </source>
</evidence>
<comment type="caution">
    <text evidence="6">The sequence shown here is derived from an EMBL/GenBank/DDBJ whole genome shotgun (WGS) entry which is preliminary data.</text>
</comment>
<accession>A0A4E0QNA9</accession>
<reference evidence="6 7" key="1">
    <citation type="journal article" date="2016" name="Front. Microbiol.">
        <title>Single-Cell (Meta-)Genomics of a Dimorphic Candidatus Thiomargarita nelsonii Reveals Genomic Plasticity.</title>
        <authorList>
            <person name="Flood B.E."/>
            <person name="Fliss P."/>
            <person name="Jones D.S."/>
            <person name="Dick G.J."/>
            <person name="Jain S."/>
            <person name="Kaster A.K."/>
            <person name="Winkel M."/>
            <person name="Mussmann M."/>
            <person name="Bailey J."/>
        </authorList>
    </citation>
    <scope>NUCLEOTIDE SEQUENCE [LARGE SCALE GENOMIC DNA]</scope>
    <source>
        <strain evidence="6">Hydrate Ridge</strain>
    </source>
</reference>
<gene>
    <name evidence="6" type="ORF">PN36_25890</name>
</gene>
<dbReference type="Gene3D" id="2.60.40.2030">
    <property type="match status" value="1"/>
</dbReference>
<keyword evidence="2" id="KW-0677">Repeat</keyword>
<dbReference type="Pfam" id="PF08263">
    <property type="entry name" value="LRRNT_2"/>
    <property type="match status" value="1"/>
</dbReference>
<proteinExistence type="predicted"/>
<dbReference type="InterPro" id="IPR013210">
    <property type="entry name" value="LRR_N_plant-typ"/>
</dbReference>
<dbReference type="InterPro" id="IPR038081">
    <property type="entry name" value="CalX-like_sf"/>
</dbReference>
<dbReference type="GO" id="GO:0007154">
    <property type="term" value="P:cell communication"/>
    <property type="evidence" value="ECO:0007669"/>
    <property type="project" value="InterPro"/>
</dbReference>
<evidence type="ECO:0000256" key="1">
    <source>
        <dbReference type="ARBA" id="ARBA00022729"/>
    </source>
</evidence>
<keyword evidence="1" id="KW-0732">Signal</keyword>
<evidence type="ECO:0000313" key="6">
    <source>
        <dbReference type="EMBL" id="TGO02388.1"/>
    </source>
</evidence>
<dbReference type="GO" id="GO:0016020">
    <property type="term" value="C:membrane"/>
    <property type="evidence" value="ECO:0007669"/>
    <property type="project" value="InterPro"/>
</dbReference>
<dbReference type="Gene3D" id="3.80.10.10">
    <property type="entry name" value="Ribonuclease Inhibitor"/>
    <property type="match status" value="1"/>
</dbReference>
<organism evidence="6 7">
    <name type="scientific">Candidatus Thiomargarita nelsonii</name>
    <dbReference type="NCBI Taxonomy" id="1003181"/>
    <lineage>
        <taxon>Bacteria</taxon>
        <taxon>Pseudomonadati</taxon>
        <taxon>Pseudomonadota</taxon>
        <taxon>Gammaproteobacteria</taxon>
        <taxon>Thiotrichales</taxon>
        <taxon>Thiotrichaceae</taxon>
        <taxon>Thiomargarita</taxon>
    </lineage>
</organism>
<evidence type="ECO:0000313" key="7">
    <source>
        <dbReference type="Proteomes" id="UP000030428"/>
    </source>
</evidence>
<dbReference type="Pfam" id="PF03160">
    <property type="entry name" value="Calx-beta"/>
    <property type="match status" value="1"/>
</dbReference>
<feature type="non-terminal residue" evidence="6">
    <location>
        <position position="132"/>
    </location>
</feature>
<evidence type="ECO:0000256" key="2">
    <source>
        <dbReference type="ARBA" id="ARBA00022737"/>
    </source>
</evidence>
<feature type="domain" description="Calx-beta" evidence="4">
    <location>
        <begin position="7"/>
        <end position="55"/>
    </location>
</feature>
<dbReference type="InterPro" id="IPR032675">
    <property type="entry name" value="LRR_dom_sf"/>
</dbReference>
<dbReference type="SUPFAM" id="SSF141072">
    <property type="entry name" value="CalX-like"/>
    <property type="match status" value="1"/>
</dbReference>
<name>A0A4E0QNA9_9GAMM</name>
<sequence>MNWADGDDTDKPITVNIIDDSQQENDEKLIVALGNPTGSAQLGEPDTVVVTIRDNEAFSCNKVTGISKKECKALVALYDTTEGDNWQDNSGWKMTNTPCNWHGVTCKTGSVGELELSNNNLKGAISIKFFKL</sequence>
<evidence type="ECO:0000259" key="4">
    <source>
        <dbReference type="Pfam" id="PF03160"/>
    </source>
</evidence>
<dbReference type="Proteomes" id="UP000030428">
    <property type="component" value="Unassembled WGS sequence"/>
</dbReference>
<feature type="domain" description="Leucine-rich repeat-containing N-terminal plant-type" evidence="5">
    <location>
        <begin position="72"/>
        <end position="106"/>
    </location>
</feature>
<keyword evidence="3" id="KW-0106">Calcium</keyword>
<evidence type="ECO:0000259" key="5">
    <source>
        <dbReference type="Pfam" id="PF08263"/>
    </source>
</evidence>
<dbReference type="InterPro" id="IPR003644">
    <property type="entry name" value="Calx_beta"/>
</dbReference>
<keyword evidence="7" id="KW-1185">Reference proteome</keyword>
<dbReference type="EMBL" id="JSZA02000146">
    <property type="protein sequence ID" value="TGO02388.1"/>
    <property type="molecule type" value="Genomic_DNA"/>
</dbReference>
<protein>
    <submittedName>
        <fullName evidence="6">Uncharacterized protein</fullName>
    </submittedName>
</protein>
<dbReference type="AlphaFoldDB" id="A0A4E0QNA9"/>